<keyword evidence="4" id="KW-1185">Reference proteome</keyword>
<comment type="similarity">
    <text evidence="1">Belongs to the short-chain dehydrogenases/reductases (SDR) family.</text>
</comment>
<dbReference type="Gene3D" id="3.40.50.720">
    <property type="entry name" value="NAD(P)-binding Rossmann-like Domain"/>
    <property type="match status" value="1"/>
</dbReference>
<evidence type="ECO:0000256" key="1">
    <source>
        <dbReference type="ARBA" id="ARBA00006484"/>
    </source>
</evidence>
<dbReference type="SUPFAM" id="SSF51735">
    <property type="entry name" value="NAD(P)-binding Rossmann-fold domains"/>
    <property type="match status" value="1"/>
</dbReference>
<evidence type="ECO:0000313" key="4">
    <source>
        <dbReference type="Proteomes" id="UP000799770"/>
    </source>
</evidence>
<accession>A0A6A5YDZ6</accession>
<evidence type="ECO:0000313" key="3">
    <source>
        <dbReference type="EMBL" id="KAF2105285.1"/>
    </source>
</evidence>
<organism evidence="3 4">
    <name type="scientific">Lophiotrema nucula</name>
    <dbReference type="NCBI Taxonomy" id="690887"/>
    <lineage>
        <taxon>Eukaryota</taxon>
        <taxon>Fungi</taxon>
        <taxon>Dikarya</taxon>
        <taxon>Ascomycota</taxon>
        <taxon>Pezizomycotina</taxon>
        <taxon>Dothideomycetes</taxon>
        <taxon>Pleosporomycetidae</taxon>
        <taxon>Pleosporales</taxon>
        <taxon>Lophiotremataceae</taxon>
        <taxon>Lophiotrema</taxon>
    </lineage>
</organism>
<reference evidence="3" key="1">
    <citation type="journal article" date="2020" name="Stud. Mycol.">
        <title>101 Dothideomycetes genomes: a test case for predicting lifestyles and emergence of pathogens.</title>
        <authorList>
            <person name="Haridas S."/>
            <person name="Albert R."/>
            <person name="Binder M."/>
            <person name="Bloem J."/>
            <person name="Labutti K."/>
            <person name="Salamov A."/>
            <person name="Andreopoulos B."/>
            <person name="Baker S."/>
            <person name="Barry K."/>
            <person name="Bills G."/>
            <person name="Bluhm B."/>
            <person name="Cannon C."/>
            <person name="Castanera R."/>
            <person name="Culley D."/>
            <person name="Daum C."/>
            <person name="Ezra D."/>
            <person name="Gonzalez J."/>
            <person name="Henrissat B."/>
            <person name="Kuo A."/>
            <person name="Liang C."/>
            <person name="Lipzen A."/>
            <person name="Lutzoni F."/>
            <person name="Magnuson J."/>
            <person name="Mondo S."/>
            <person name="Nolan M."/>
            <person name="Ohm R."/>
            <person name="Pangilinan J."/>
            <person name="Park H.-J."/>
            <person name="Ramirez L."/>
            <person name="Alfaro M."/>
            <person name="Sun H."/>
            <person name="Tritt A."/>
            <person name="Yoshinaga Y."/>
            <person name="Zwiers L.-H."/>
            <person name="Turgeon B."/>
            <person name="Goodwin S."/>
            <person name="Spatafora J."/>
            <person name="Crous P."/>
            <person name="Grigoriev I."/>
        </authorList>
    </citation>
    <scope>NUCLEOTIDE SEQUENCE</scope>
    <source>
        <strain evidence="3">CBS 627.86</strain>
    </source>
</reference>
<protein>
    <submittedName>
        <fullName evidence="3">Uncharacterized protein</fullName>
    </submittedName>
</protein>
<dbReference type="PANTHER" id="PTHR24321">
    <property type="entry name" value="DEHYDROGENASES, SHORT CHAIN"/>
    <property type="match status" value="1"/>
</dbReference>
<dbReference type="InterPro" id="IPR036291">
    <property type="entry name" value="NAD(P)-bd_dom_sf"/>
</dbReference>
<dbReference type="Pfam" id="PF13561">
    <property type="entry name" value="adh_short_C2"/>
    <property type="match status" value="1"/>
</dbReference>
<dbReference type="AlphaFoldDB" id="A0A6A5YDZ6"/>
<dbReference type="PANTHER" id="PTHR24321:SF8">
    <property type="entry name" value="ESTRADIOL 17-BETA-DEHYDROGENASE 8-RELATED"/>
    <property type="match status" value="1"/>
</dbReference>
<keyword evidence="2" id="KW-0560">Oxidoreductase</keyword>
<dbReference type="Proteomes" id="UP000799770">
    <property type="component" value="Unassembled WGS sequence"/>
</dbReference>
<gene>
    <name evidence="3" type="ORF">BDV96DRAFT_509629</name>
</gene>
<evidence type="ECO:0000256" key="2">
    <source>
        <dbReference type="ARBA" id="ARBA00023002"/>
    </source>
</evidence>
<dbReference type="OrthoDB" id="417891at2759"/>
<proteinExistence type="inferred from homology"/>
<dbReference type="InterPro" id="IPR002347">
    <property type="entry name" value="SDR_fam"/>
</dbReference>
<sequence length="86" mass="9024">MAVELAPFNIRVNSVSPGFTRTEMTELCAVQQPELYAVFNASPALGRMGEPTDVTGAVNYLLSDASAYTTGIDLPVDGGMVAGSLR</sequence>
<dbReference type="EMBL" id="ML977386">
    <property type="protein sequence ID" value="KAF2105285.1"/>
    <property type="molecule type" value="Genomic_DNA"/>
</dbReference>
<dbReference type="PRINTS" id="PR00081">
    <property type="entry name" value="GDHRDH"/>
</dbReference>
<dbReference type="GO" id="GO:0016491">
    <property type="term" value="F:oxidoreductase activity"/>
    <property type="evidence" value="ECO:0007669"/>
    <property type="project" value="UniProtKB-KW"/>
</dbReference>
<name>A0A6A5YDZ6_9PLEO</name>